<evidence type="ECO:0000256" key="10">
    <source>
        <dbReference type="SAM" id="MobiDB-lite"/>
    </source>
</evidence>
<name>A0A7G9T7G9_9LACO</name>
<evidence type="ECO:0000256" key="11">
    <source>
        <dbReference type="SAM" id="Phobius"/>
    </source>
</evidence>
<keyword evidence="7" id="KW-0238">DNA-binding</keyword>
<dbReference type="InterPro" id="IPR036388">
    <property type="entry name" value="WH-like_DNA-bd_sf"/>
</dbReference>
<comment type="subcellular location">
    <subcellularLocation>
        <location evidence="1">Membrane</location>
        <topology evidence="1">Multi-pass membrane protein</topology>
    </subcellularLocation>
</comment>
<dbReference type="InterPro" id="IPR050206">
    <property type="entry name" value="FtsK/SpoIIIE/SftA"/>
</dbReference>
<evidence type="ECO:0000256" key="4">
    <source>
        <dbReference type="ARBA" id="ARBA00022741"/>
    </source>
</evidence>
<feature type="transmembrane region" description="Helical" evidence="11">
    <location>
        <begin position="98"/>
        <end position="117"/>
    </location>
</feature>
<feature type="transmembrane region" description="Helical" evidence="11">
    <location>
        <begin position="167"/>
        <end position="187"/>
    </location>
</feature>
<dbReference type="InterPro" id="IPR041027">
    <property type="entry name" value="FtsK_alpha"/>
</dbReference>
<comment type="subunit">
    <text evidence="8">Homohexamer. Forms a ring that surrounds DNA.</text>
</comment>
<dbReference type="SMART" id="SM00843">
    <property type="entry name" value="Ftsk_gamma"/>
    <property type="match status" value="1"/>
</dbReference>
<evidence type="ECO:0000259" key="12">
    <source>
        <dbReference type="PROSITE" id="PS50901"/>
    </source>
</evidence>
<dbReference type="Gene3D" id="3.30.980.40">
    <property type="match status" value="1"/>
</dbReference>
<dbReference type="KEGG" id="wdi:H9L19_01105"/>
<keyword evidence="11" id="KW-1133">Transmembrane helix</keyword>
<gene>
    <name evidence="13" type="ORF">H9L19_01105</name>
</gene>
<dbReference type="Pfam" id="PF01580">
    <property type="entry name" value="FtsK_SpoIIIE"/>
    <property type="match status" value="1"/>
</dbReference>
<feature type="compositionally biased region" description="Basic residues" evidence="10">
    <location>
        <begin position="7"/>
        <end position="23"/>
    </location>
</feature>
<keyword evidence="14" id="KW-1185">Reference proteome</keyword>
<dbReference type="Pfam" id="PF17854">
    <property type="entry name" value="FtsK_alpha"/>
    <property type="match status" value="1"/>
</dbReference>
<evidence type="ECO:0000256" key="5">
    <source>
        <dbReference type="ARBA" id="ARBA00022829"/>
    </source>
</evidence>
<feature type="transmembrane region" description="Helical" evidence="11">
    <location>
        <begin position="64"/>
        <end position="86"/>
    </location>
</feature>
<dbReference type="GO" id="GO:0003677">
    <property type="term" value="F:DNA binding"/>
    <property type="evidence" value="ECO:0007669"/>
    <property type="project" value="UniProtKB-KW"/>
</dbReference>
<dbReference type="PROSITE" id="PS50901">
    <property type="entry name" value="FTSK"/>
    <property type="match status" value="1"/>
</dbReference>
<keyword evidence="4 9" id="KW-0547">Nucleotide-binding</keyword>
<dbReference type="SUPFAM" id="SSF46785">
    <property type="entry name" value="Winged helix' DNA-binding domain"/>
    <property type="match status" value="1"/>
</dbReference>
<dbReference type="InterPro" id="IPR003593">
    <property type="entry name" value="AAA+_ATPase"/>
</dbReference>
<dbReference type="PANTHER" id="PTHR22683:SF41">
    <property type="entry name" value="DNA TRANSLOCASE FTSK"/>
    <property type="match status" value="1"/>
</dbReference>
<dbReference type="GO" id="GO:0005524">
    <property type="term" value="F:ATP binding"/>
    <property type="evidence" value="ECO:0007669"/>
    <property type="project" value="UniProtKB-UniRule"/>
</dbReference>
<dbReference type="InterPro" id="IPR036390">
    <property type="entry name" value="WH_DNA-bd_sf"/>
</dbReference>
<proteinExistence type="inferred from homology"/>
<comment type="similarity">
    <text evidence="2">Belongs to the FtsK/SpoIIIE/SftA family.</text>
</comment>
<organism evidence="13 14">
    <name type="scientific">Weissella diestrammenae</name>
    <dbReference type="NCBI Taxonomy" id="1162633"/>
    <lineage>
        <taxon>Bacteria</taxon>
        <taxon>Bacillati</taxon>
        <taxon>Bacillota</taxon>
        <taxon>Bacilli</taxon>
        <taxon>Lactobacillales</taxon>
        <taxon>Lactobacillaceae</taxon>
        <taxon>Weissella</taxon>
    </lineage>
</organism>
<evidence type="ECO:0000313" key="14">
    <source>
        <dbReference type="Proteomes" id="UP000515800"/>
    </source>
</evidence>
<evidence type="ECO:0000256" key="1">
    <source>
        <dbReference type="ARBA" id="ARBA00004141"/>
    </source>
</evidence>
<keyword evidence="11" id="KW-0812">Transmembrane</keyword>
<evidence type="ECO:0000256" key="2">
    <source>
        <dbReference type="ARBA" id="ARBA00006474"/>
    </source>
</evidence>
<dbReference type="SUPFAM" id="SSF52540">
    <property type="entry name" value="P-loop containing nucleoside triphosphate hydrolases"/>
    <property type="match status" value="1"/>
</dbReference>
<dbReference type="Pfam" id="PF09397">
    <property type="entry name" value="FtsK_gamma"/>
    <property type="match status" value="1"/>
</dbReference>
<dbReference type="InterPro" id="IPR002543">
    <property type="entry name" value="FtsK_dom"/>
</dbReference>
<dbReference type="GO" id="GO:0016020">
    <property type="term" value="C:membrane"/>
    <property type="evidence" value="ECO:0007669"/>
    <property type="project" value="UniProtKB-SubCell"/>
</dbReference>
<evidence type="ECO:0000256" key="9">
    <source>
        <dbReference type="PROSITE-ProRule" id="PRU00289"/>
    </source>
</evidence>
<dbReference type="GO" id="GO:0007059">
    <property type="term" value="P:chromosome segregation"/>
    <property type="evidence" value="ECO:0007669"/>
    <property type="project" value="UniProtKB-KW"/>
</dbReference>
<feature type="transmembrane region" description="Helical" evidence="11">
    <location>
        <begin position="31"/>
        <end position="52"/>
    </location>
</feature>
<dbReference type="RefSeq" id="WP_187529872.1">
    <property type="nucleotide sequence ID" value="NZ_JAGMVT010000025.1"/>
</dbReference>
<dbReference type="EMBL" id="CP060724">
    <property type="protein sequence ID" value="QNN76044.1"/>
    <property type="molecule type" value="Genomic_DNA"/>
</dbReference>
<keyword evidence="11" id="KW-0472">Membrane</keyword>
<dbReference type="Gene3D" id="3.40.50.300">
    <property type="entry name" value="P-loop containing nucleotide triphosphate hydrolases"/>
    <property type="match status" value="1"/>
</dbReference>
<evidence type="ECO:0000256" key="8">
    <source>
        <dbReference type="ARBA" id="ARBA00025923"/>
    </source>
</evidence>
<accession>A0A7G9T7G9</accession>
<dbReference type="AlphaFoldDB" id="A0A7G9T7G9"/>
<dbReference type="InterPro" id="IPR018541">
    <property type="entry name" value="Ftsk_gamma"/>
</dbReference>
<dbReference type="SMART" id="SM00382">
    <property type="entry name" value="AAA"/>
    <property type="match status" value="1"/>
</dbReference>
<feature type="region of interest" description="Disordered" evidence="10">
    <location>
        <begin position="1"/>
        <end position="23"/>
    </location>
</feature>
<evidence type="ECO:0000256" key="6">
    <source>
        <dbReference type="ARBA" id="ARBA00022840"/>
    </source>
</evidence>
<keyword evidence="5" id="KW-0159">Chromosome partition</keyword>
<dbReference type="Proteomes" id="UP000515800">
    <property type="component" value="Chromosome"/>
</dbReference>
<dbReference type="PANTHER" id="PTHR22683">
    <property type="entry name" value="SPORULATION PROTEIN RELATED"/>
    <property type="match status" value="1"/>
</dbReference>
<evidence type="ECO:0000256" key="3">
    <source>
        <dbReference type="ARBA" id="ARBA00020887"/>
    </source>
</evidence>
<protein>
    <recommendedName>
        <fullName evidence="3">DNA translocase FtsK</fullName>
    </recommendedName>
</protein>
<feature type="binding site" evidence="9">
    <location>
        <begin position="522"/>
        <end position="529"/>
    </location>
    <ligand>
        <name>ATP</name>
        <dbReference type="ChEBI" id="CHEBI:30616"/>
    </ligand>
</feature>
<sequence>MAATRKTAARKPSKKRTVSKSKQKQAEQKRLVLHTSGIIGLLIVITAIGQFGLVGKFLANLSRYFVGGTYQLGLILISYFLVGLAVYGQFPKPKLRHIIGTSLFYLGVILVSAIILFNQLDLHHDYIQTITKFINQDLNNHLVKTPVGGGVIGASILSVTYLATANLGSWLLAIVLLFAGIVVTFDLPIRALFVSLFGATEYAANVVQDKTREAVTTGAQKVTEINQNYKVRQNQITSELFEKDFAVNQPKSDAELTTSLSASEPESPAFVMPEIVAPEVTNEELMTTVAPGYEGEQRHVDLETGEILSSVQTVVAPPDDENVSHVDLIRNQEQYLETQHLETQHQPVTSTPELGVDINGFGRQIDDAQYVMPSVSLLTKTGSTDQTKEKNQLAEKSRILQQTLESFNIKATVEKVVLGPTITQYEIKPAVGVKVSKITNLSDDLAMALAAKSLRIEAPIPGKSLVGIEVANEQQAMVGFRNMFEQSGTDHEHVLKVPIGKSVTGEIVKMDLTKMPHLLIAGSTGSGKSVAINAILASILLQAKPSEVRLMLVDPKKVELSVYNDIPHLITPVVSEPRKAAAALKKVVAEMEKRFARLAEYGVRNIDGYNKMVETHNATNSDQLMKMPYLVAVVDELADLMMTVASEVEPAIVRIAQLGRAAGIHLIVATQRPSVDVITGLIKANVPSRIAFAVGSGVDSRTILDTNGAEKLLGRGDMLYKPIGANGGVRVQGAFLSDEDVEKLTDFVKNQGGAQYDESMAVTDDDLNAMTGNGDESTDSANALDEKWDEALDFAYAEGEVSASMMQRHFRIGYNRAARLVDDMEDQGVVGTAESGGKRRPVLMSKSQWYARQAAIKNVDQQY</sequence>
<feature type="domain" description="FtsK" evidence="12">
    <location>
        <begin position="505"/>
        <end position="701"/>
    </location>
</feature>
<dbReference type="Gene3D" id="1.10.10.10">
    <property type="entry name" value="Winged helix-like DNA-binding domain superfamily/Winged helix DNA-binding domain"/>
    <property type="match status" value="1"/>
</dbReference>
<evidence type="ECO:0000313" key="13">
    <source>
        <dbReference type="EMBL" id="QNN76044.1"/>
    </source>
</evidence>
<keyword evidence="6 9" id="KW-0067">ATP-binding</keyword>
<dbReference type="InterPro" id="IPR027417">
    <property type="entry name" value="P-loop_NTPase"/>
</dbReference>
<evidence type="ECO:0000256" key="7">
    <source>
        <dbReference type="ARBA" id="ARBA00023125"/>
    </source>
</evidence>
<reference evidence="13 14" key="1">
    <citation type="submission" date="2020-08" db="EMBL/GenBank/DDBJ databases">
        <title>Genome sequence of Weissella diestrammenae KACC 16890T.</title>
        <authorList>
            <person name="Hyun D.-W."/>
            <person name="Bae J.-W."/>
        </authorList>
    </citation>
    <scope>NUCLEOTIDE SEQUENCE [LARGE SCALE GENOMIC DNA]</scope>
    <source>
        <strain evidence="13 14">KACC 16890</strain>
    </source>
</reference>